<sequence>MGIVNSLLFDAKDEINEVVLVPPLFERDHKGRSRLAKSSYDFLFCKPNLRWLFNDYLPIGAAKSILYFSPPEDPRISVTARLKASLKSGSKSVQLGDSKYGSANLRFQETPVNPSNFFDVRVSTQDETGVRLRGCYYDAVRGLGIFGTLKPALSDDEDDVPDATIGLRYSTPAMSAGVAVNPFAESLKMIWLVARDGPLTAGLQLRDPQLAGALRKPGQQLWRETQSRLSYAVAYSPAGPAIGRGQFTAALEVVEAERLVMSFLHHMALQRQCRNPFEKGDIAGITNYLDVGLQVATSLKKKNKAEGDFHANSLRLGASCQVNKNVLLKGRVGTDAAVASVAFKAWWQPSFTIGASAGFDMQTRKPVFGFVLNCENYGNMRYERGQRVAYGGALVQRHVALPQDLANKEGKGLLVRQEDLDKEVPYQSRILGQTTNQNSFVL</sequence>
<keyword evidence="2" id="KW-1185">Reference proteome</keyword>
<gene>
    <name evidence="1" type="ORF">CVIRNUC_005874</name>
</gene>
<protein>
    <submittedName>
        <fullName evidence="1">Uncharacterized protein</fullName>
    </submittedName>
</protein>
<dbReference type="EMBL" id="CAUYUE010000007">
    <property type="protein sequence ID" value="CAK0782679.1"/>
    <property type="molecule type" value="Genomic_DNA"/>
</dbReference>
<dbReference type="InterPro" id="IPR023614">
    <property type="entry name" value="Porin_dom_sf"/>
</dbReference>
<dbReference type="Proteomes" id="UP001314263">
    <property type="component" value="Unassembled WGS sequence"/>
</dbReference>
<evidence type="ECO:0000313" key="2">
    <source>
        <dbReference type="Proteomes" id="UP001314263"/>
    </source>
</evidence>
<dbReference type="Gene3D" id="2.40.160.10">
    <property type="entry name" value="Porin"/>
    <property type="match status" value="1"/>
</dbReference>
<reference evidence="1 2" key="1">
    <citation type="submission" date="2023-10" db="EMBL/GenBank/DDBJ databases">
        <authorList>
            <person name="Maclean D."/>
            <person name="Macfadyen A."/>
        </authorList>
    </citation>
    <scope>NUCLEOTIDE SEQUENCE [LARGE SCALE GENOMIC DNA]</scope>
</reference>
<dbReference type="AlphaFoldDB" id="A0AAV1I6I5"/>
<dbReference type="PANTHER" id="PTHR35738:SF3">
    <property type="entry name" value="OS05G0577800 PROTEIN"/>
    <property type="match status" value="1"/>
</dbReference>
<evidence type="ECO:0000313" key="1">
    <source>
        <dbReference type="EMBL" id="CAK0782679.1"/>
    </source>
</evidence>
<dbReference type="PANTHER" id="PTHR35738">
    <property type="entry name" value="OS05G0577800 PROTEIN"/>
    <property type="match status" value="1"/>
</dbReference>
<name>A0AAV1I6I5_9CHLO</name>
<proteinExistence type="predicted"/>
<organism evidence="1 2">
    <name type="scientific">Coccomyxa viridis</name>
    <dbReference type="NCBI Taxonomy" id="1274662"/>
    <lineage>
        <taxon>Eukaryota</taxon>
        <taxon>Viridiplantae</taxon>
        <taxon>Chlorophyta</taxon>
        <taxon>core chlorophytes</taxon>
        <taxon>Trebouxiophyceae</taxon>
        <taxon>Trebouxiophyceae incertae sedis</taxon>
        <taxon>Coccomyxaceae</taxon>
        <taxon>Coccomyxa</taxon>
    </lineage>
</organism>
<comment type="caution">
    <text evidence="1">The sequence shown here is derived from an EMBL/GenBank/DDBJ whole genome shotgun (WGS) entry which is preliminary data.</text>
</comment>
<accession>A0AAV1I6I5</accession>